<dbReference type="InterPro" id="IPR027417">
    <property type="entry name" value="P-loop_NTPase"/>
</dbReference>
<accession>A0A0C3PFZ5</accession>
<dbReference type="GO" id="GO:0003676">
    <property type="term" value="F:nucleic acid binding"/>
    <property type="evidence" value="ECO:0007669"/>
    <property type="project" value="InterPro"/>
</dbReference>
<gene>
    <name evidence="2" type="ORF">M404DRAFT_136227</name>
</gene>
<protein>
    <recommendedName>
        <fullName evidence="1">DEAD/DEAH-box helicase domain-containing protein</fullName>
    </recommendedName>
</protein>
<feature type="non-terminal residue" evidence="2">
    <location>
        <position position="1"/>
    </location>
</feature>
<organism evidence="2 3">
    <name type="scientific">Pisolithus tinctorius Marx 270</name>
    <dbReference type="NCBI Taxonomy" id="870435"/>
    <lineage>
        <taxon>Eukaryota</taxon>
        <taxon>Fungi</taxon>
        <taxon>Dikarya</taxon>
        <taxon>Basidiomycota</taxon>
        <taxon>Agaricomycotina</taxon>
        <taxon>Agaricomycetes</taxon>
        <taxon>Agaricomycetidae</taxon>
        <taxon>Boletales</taxon>
        <taxon>Sclerodermatineae</taxon>
        <taxon>Pisolithaceae</taxon>
        <taxon>Pisolithus</taxon>
    </lineage>
</organism>
<keyword evidence="3" id="KW-1185">Reference proteome</keyword>
<dbReference type="Proteomes" id="UP000054217">
    <property type="component" value="Unassembled WGS sequence"/>
</dbReference>
<dbReference type="AlphaFoldDB" id="A0A0C3PFZ5"/>
<evidence type="ECO:0000313" key="2">
    <source>
        <dbReference type="EMBL" id="KIO07256.1"/>
    </source>
</evidence>
<reference evidence="2 3" key="1">
    <citation type="submission" date="2014-04" db="EMBL/GenBank/DDBJ databases">
        <authorList>
            <consortium name="DOE Joint Genome Institute"/>
            <person name="Kuo A."/>
            <person name="Kohler A."/>
            <person name="Costa M.D."/>
            <person name="Nagy L.G."/>
            <person name="Floudas D."/>
            <person name="Copeland A."/>
            <person name="Barry K.W."/>
            <person name="Cichocki N."/>
            <person name="Veneault-Fourrey C."/>
            <person name="LaButti K."/>
            <person name="Lindquist E.A."/>
            <person name="Lipzen A."/>
            <person name="Lundell T."/>
            <person name="Morin E."/>
            <person name="Murat C."/>
            <person name="Sun H."/>
            <person name="Tunlid A."/>
            <person name="Henrissat B."/>
            <person name="Grigoriev I.V."/>
            <person name="Hibbett D.S."/>
            <person name="Martin F."/>
            <person name="Nordberg H.P."/>
            <person name="Cantor M.N."/>
            <person name="Hua S.X."/>
        </authorList>
    </citation>
    <scope>NUCLEOTIDE SEQUENCE [LARGE SCALE GENOMIC DNA]</scope>
    <source>
        <strain evidence="2 3">Marx 270</strain>
    </source>
</reference>
<dbReference type="SUPFAM" id="SSF52540">
    <property type="entry name" value="P-loop containing nucleoside triphosphate hydrolases"/>
    <property type="match status" value="1"/>
</dbReference>
<dbReference type="OrthoDB" id="10261556at2759"/>
<name>A0A0C3PFZ5_PISTI</name>
<feature type="domain" description="DEAD/DEAH-box helicase" evidence="1">
    <location>
        <begin position="4"/>
        <end position="56"/>
    </location>
</feature>
<dbReference type="GO" id="GO:0005524">
    <property type="term" value="F:ATP binding"/>
    <property type="evidence" value="ECO:0007669"/>
    <property type="project" value="InterPro"/>
</dbReference>
<evidence type="ECO:0000313" key="3">
    <source>
        <dbReference type="Proteomes" id="UP000054217"/>
    </source>
</evidence>
<proteinExistence type="predicted"/>
<dbReference type="InParanoid" id="A0A0C3PFZ5"/>
<reference evidence="3" key="2">
    <citation type="submission" date="2015-01" db="EMBL/GenBank/DDBJ databases">
        <title>Evolutionary Origins and Diversification of the Mycorrhizal Mutualists.</title>
        <authorList>
            <consortium name="DOE Joint Genome Institute"/>
            <consortium name="Mycorrhizal Genomics Consortium"/>
            <person name="Kohler A."/>
            <person name="Kuo A."/>
            <person name="Nagy L.G."/>
            <person name="Floudas D."/>
            <person name="Copeland A."/>
            <person name="Barry K.W."/>
            <person name="Cichocki N."/>
            <person name="Veneault-Fourrey C."/>
            <person name="LaButti K."/>
            <person name="Lindquist E.A."/>
            <person name="Lipzen A."/>
            <person name="Lundell T."/>
            <person name="Morin E."/>
            <person name="Murat C."/>
            <person name="Riley R."/>
            <person name="Ohm R."/>
            <person name="Sun H."/>
            <person name="Tunlid A."/>
            <person name="Henrissat B."/>
            <person name="Grigoriev I.V."/>
            <person name="Hibbett D.S."/>
            <person name="Martin F."/>
        </authorList>
    </citation>
    <scope>NUCLEOTIDE SEQUENCE [LARGE SCALE GENOMIC DNA]</scope>
    <source>
        <strain evidence="3">Marx 270</strain>
    </source>
</reference>
<sequence>CLWQAKAAQAFLQGDKDTVCIAGTSMGKTLTFWTPLLFHLEAIQIIITPLNQLGKQ</sequence>
<dbReference type="HOGENOM" id="CLU_001103_20_1_1"/>
<dbReference type="Gene3D" id="3.40.50.300">
    <property type="entry name" value="P-loop containing nucleotide triphosphate hydrolases"/>
    <property type="match status" value="1"/>
</dbReference>
<dbReference type="EMBL" id="KN831960">
    <property type="protein sequence ID" value="KIO07256.1"/>
    <property type="molecule type" value="Genomic_DNA"/>
</dbReference>
<dbReference type="InterPro" id="IPR011545">
    <property type="entry name" value="DEAD/DEAH_box_helicase_dom"/>
</dbReference>
<evidence type="ECO:0000259" key="1">
    <source>
        <dbReference type="Pfam" id="PF00270"/>
    </source>
</evidence>
<dbReference type="Pfam" id="PF00270">
    <property type="entry name" value="DEAD"/>
    <property type="match status" value="1"/>
</dbReference>